<dbReference type="RefSeq" id="WP_124943680.1">
    <property type="nucleotide sequence ID" value="NZ_RHGY01000008.1"/>
</dbReference>
<dbReference type="OrthoDB" id="9812818at2"/>
<dbReference type="InterPro" id="IPR009403">
    <property type="entry name" value="UPF0637"/>
</dbReference>
<gene>
    <name evidence="1" type="ORF">D3P96_07165</name>
</gene>
<dbReference type="InterPro" id="IPR053707">
    <property type="entry name" value="UPF0637_domain_sf"/>
</dbReference>
<dbReference type="AlphaFoldDB" id="A0A3P2RJE1"/>
<dbReference type="Pfam" id="PF06335">
    <property type="entry name" value="DUF1054"/>
    <property type="match status" value="1"/>
</dbReference>
<organism evidence="1 2">
    <name type="scientific">Weissella viridescens</name>
    <name type="common">Lactobacillus viridescens</name>
    <dbReference type="NCBI Taxonomy" id="1629"/>
    <lineage>
        <taxon>Bacteria</taxon>
        <taxon>Bacillati</taxon>
        <taxon>Bacillota</taxon>
        <taxon>Bacilli</taxon>
        <taxon>Lactobacillales</taxon>
        <taxon>Lactobacillaceae</taxon>
        <taxon>Weissella</taxon>
    </lineage>
</organism>
<reference evidence="1 2" key="1">
    <citation type="submission" date="2018-10" db="EMBL/GenBank/DDBJ databases">
        <title>Draft genome sequence of Weissella viridescens UCO-SMC3.</title>
        <authorList>
            <person name="Garcia-Cancino A."/>
            <person name="Espinoza-Monje M."/>
            <person name="Albarracin L."/>
            <person name="Garcia-Castillo V."/>
            <person name="Campos-Martin J."/>
            <person name="Nakano Y."/>
            <person name="Guitierrez-Zamorano C."/>
            <person name="Ikeda-Ohtsubo W."/>
            <person name="Morita H."/>
            <person name="Kitazawa H."/>
            <person name="Villena J."/>
        </authorList>
    </citation>
    <scope>NUCLEOTIDE SEQUENCE [LARGE SCALE GENOMIC DNA]</scope>
    <source>
        <strain evidence="1 2">UCO-SMC3</strain>
    </source>
</reference>
<name>A0A3P2RJE1_WEIVI</name>
<dbReference type="Gene3D" id="3.30.930.20">
    <property type="entry name" value="Protein of unknown function DUF1054"/>
    <property type="match status" value="1"/>
</dbReference>
<evidence type="ECO:0000313" key="2">
    <source>
        <dbReference type="Proteomes" id="UP000275836"/>
    </source>
</evidence>
<dbReference type="EMBL" id="RHGY01000008">
    <property type="protein sequence ID" value="RRG17548.1"/>
    <property type="molecule type" value="Genomic_DNA"/>
</dbReference>
<proteinExistence type="predicted"/>
<evidence type="ECO:0000313" key="1">
    <source>
        <dbReference type="EMBL" id="RRG17548.1"/>
    </source>
</evidence>
<dbReference type="SUPFAM" id="SSF142913">
    <property type="entry name" value="YktB/PF0168-like"/>
    <property type="match status" value="1"/>
</dbReference>
<dbReference type="Proteomes" id="UP000275836">
    <property type="component" value="Unassembled WGS sequence"/>
</dbReference>
<accession>A0A3P2RJE1</accession>
<sequence>MFTNQDFNIFKAPTLSERMTLIQQQIDPKFEEFAQRALPILNQDGQTWYAHVAKHLRRTVYPPDNTWVAFAPNKRGYKMVPHFELGLWEDCLYLYLSFLENLKSDAQQQARWTERLSNQKSAFLALPETFVISPDHMEPAVLALNATNFETTVTQFGQKKHTEFSVGVRIEKGDARFGTPALDDALCDALKQLQTVYERIQAEQE</sequence>
<protein>
    <submittedName>
        <fullName evidence="1">DUF1054 family protein</fullName>
    </submittedName>
</protein>
<comment type="caution">
    <text evidence="1">The sequence shown here is derived from an EMBL/GenBank/DDBJ whole genome shotgun (WGS) entry which is preliminary data.</text>
</comment>